<feature type="compositionally biased region" description="Basic and acidic residues" evidence="17">
    <location>
        <begin position="73"/>
        <end position="97"/>
    </location>
</feature>
<dbReference type="InterPro" id="IPR018506">
    <property type="entry name" value="Cyt_B5_heme-BS"/>
</dbReference>
<evidence type="ECO:0000256" key="10">
    <source>
        <dbReference type="ARBA" id="ARBA00023128"/>
    </source>
</evidence>
<dbReference type="PROSITE" id="PS00557">
    <property type="entry name" value="FMN_HYDROXY_ACID_DH_1"/>
    <property type="match status" value="1"/>
</dbReference>
<dbReference type="PRINTS" id="PR00363">
    <property type="entry name" value="CYTOCHROMEB5"/>
</dbReference>
<organism evidence="20 21">
    <name type="scientific">Planoprotostelium fungivorum</name>
    <dbReference type="NCBI Taxonomy" id="1890364"/>
    <lineage>
        <taxon>Eukaryota</taxon>
        <taxon>Amoebozoa</taxon>
        <taxon>Evosea</taxon>
        <taxon>Variosea</taxon>
        <taxon>Cavosteliida</taxon>
        <taxon>Cavosteliaceae</taxon>
        <taxon>Planoprotostelium</taxon>
    </lineage>
</organism>
<dbReference type="GO" id="GO:0046872">
    <property type="term" value="F:metal ion binding"/>
    <property type="evidence" value="ECO:0007669"/>
    <property type="project" value="UniProtKB-UniRule"/>
</dbReference>
<evidence type="ECO:0000313" key="21">
    <source>
        <dbReference type="Proteomes" id="UP000241769"/>
    </source>
</evidence>
<keyword evidence="10" id="KW-0496">Mitochondrion</keyword>
<dbReference type="SUPFAM" id="SSF51395">
    <property type="entry name" value="FMN-linked oxidoreductases"/>
    <property type="match status" value="1"/>
</dbReference>
<comment type="similarity">
    <text evidence="13">In the N-terminal section; belongs to the cytochrome b5 family.</text>
</comment>
<evidence type="ECO:0000256" key="9">
    <source>
        <dbReference type="ARBA" id="ARBA00023004"/>
    </source>
</evidence>
<evidence type="ECO:0000256" key="14">
    <source>
        <dbReference type="ARBA" id="ARBA00066458"/>
    </source>
</evidence>
<dbReference type="FunFam" id="3.20.20.70:FF:000062">
    <property type="entry name" value="Cytochrome b2, mitochondrial, putative"/>
    <property type="match status" value="1"/>
</dbReference>
<evidence type="ECO:0000256" key="4">
    <source>
        <dbReference type="ARBA" id="ARBA00022617"/>
    </source>
</evidence>
<feature type="region of interest" description="Disordered" evidence="17">
    <location>
        <begin position="73"/>
        <end position="108"/>
    </location>
</feature>
<evidence type="ECO:0000256" key="16">
    <source>
        <dbReference type="RuleBase" id="RU362121"/>
    </source>
</evidence>
<comment type="catalytic activity">
    <reaction evidence="11">
        <text>(S)-lactate + 2 Fe(III)-[cytochrome c] = 2 Fe(II)-[cytochrome c] + pyruvate + 2 H(+)</text>
        <dbReference type="Rhea" id="RHEA:19909"/>
        <dbReference type="Rhea" id="RHEA-COMP:10350"/>
        <dbReference type="Rhea" id="RHEA-COMP:14399"/>
        <dbReference type="ChEBI" id="CHEBI:15361"/>
        <dbReference type="ChEBI" id="CHEBI:15378"/>
        <dbReference type="ChEBI" id="CHEBI:16651"/>
        <dbReference type="ChEBI" id="CHEBI:29033"/>
        <dbReference type="ChEBI" id="CHEBI:29034"/>
        <dbReference type="EC" id="1.1.2.3"/>
    </reaction>
    <physiologicalReaction direction="left-to-right" evidence="11">
        <dbReference type="Rhea" id="RHEA:19910"/>
    </physiologicalReaction>
</comment>
<comment type="similarity">
    <text evidence="16">Belongs to the cytochrome b5 family.</text>
</comment>
<evidence type="ECO:0000256" key="13">
    <source>
        <dbReference type="ARBA" id="ARBA00061589"/>
    </source>
</evidence>
<dbReference type="AlphaFoldDB" id="A0A2P6NSW4"/>
<evidence type="ECO:0000313" key="20">
    <source>
        <dbReference type="EMBL" id="PRP87041.1"/>
    </source>
</evidence>
<reference evidence="20 21" key="1">
    <citation type="journal article" date="2018" name="Genome Biol. Evol.">
        <title>Multiple Roots of Fruiting Body Formation in Amoebozoa.</title>
        <authorList>
            <person name="Hillmann F."/>
            <person name="Forbes G."/>
            <person name="Novohradska S."/>
            <person name="Ferling I."/>
            <person name="Riege K."/>
            <person name="Groth M."/>
            <person name="Westermann M."/>
            <person name="Marz M."/>
            <person name="Spaller T."/>
            <person name="Winckler T."/>
            <person name="Schaap P."/>
            <person name="Glockner G."/>
        </authorList>
    </citation>
    <scope>NUCLEOTIDE SEQUENCE [LARGE SCALE GENOMIC DNA]</scope>
    <source>
        <strain evidence="20 21">Jena</strain>
    </source>
</reference>
<dbReference type="InParanoid" id="A0A2P6NSW4"/>
<dbReference type="InterPro" id="IPR037396">
    <property type="entry name" value="FMN_HAD"/>
</dbReference>
<accession>A0A2P6NSW4</accession>
<proteinExistence type="inferred from homology"/>
<protein>
    <recommendedName>
        <fullName evidence="15">L-lactate dehydrogenase (cytochrome)</fullName>
        <ecNumber evidence="14">1.1.2.3</ecNumber>
    </recommendedName>
</protein>
<comment type="cofactor">
    <cofactor evidence="1">
        <name>FMN</name>
        <dbReference type="ChEBI" id="CHEBI:58210"/>
    </cofactor>
</comment>
<keyword evidence="7 16" id="KW-0479">Metal-binding</keyword>
<evidence type="ECO:0000256" key="5">
    <source>
        <dbReference type="ARBA" id="ARBA00022630"/>
    </source>
</evidence>
<evidence type="ECO:0000256" key="11">
    <source>
        <dbReference type="ARBA" id="ARBA00052399"/>
    </source>
</evidence>
<comment type="similarity">
    <text evidence="12">In the C-terminal section; belongs to the FMN-dependent alpha-hydroxy acid dehydrogenase family.</text>
</comment>
<comment type="subunit">
    <text evidence="3">Homotetramer.</text>
</comment>
<dbReference type="InterPro" id="IPR008259">
    <property type="entry name" value="FMN_hydac_DH_AS"/>
</dbReference>
<dbReference type="Pfam" id="PF00173">
    <property type="entry name" value="Cyt-b5"/>
    <property type="match status" value="1"/>
</dbReference>
<dbReference type="PANTHER" id="PTHR10578">
    <property type="entry name" value="S -2-HYDROXY-ACID OXIDASE-RELATED"/>
    <property type="match status" value="1"/>
</dbReference>
<dbReference type="Gene3D" id="3.10.120.10">
    <property type="entry name" value="Cytochrome b5-like heme/steroid binding domain"/>
    <property type="match status" value="1"/>
</dbReference>
<evidence type="ECO:0000259" key="19">
    <source>
        <dbReference type="PROSITE" id="PS51349"/>
    </source>
</evidence>
<dbReference type="CDD" id="cd02922">
    <property type="entry name" value="FCB2_FMN"/>
    <property type="match status" value="1"/>
</dbReference>
<comment type="caution">
    <text evidence="20">The sequence shown here is derived from an EMBL/GenBank/DDBJ whole genome shotgun (WGS) entry which is preliminary data.</text>
</comment>
<keyword evidence="6" id="KW-0288">FMN</keyword>
<evidence type="ECO:0000256" key="2">
    <source>
        <dbReference type="ARBA" id="ARBA00004569"/>
    </source>
</evidence>
<dbReference type="GO" id="GO:0005758">
    <property type="term" value="C:mitochondrial intermembrane space"/>
    <property type="evidence" value="ECO:0007669"/>
    <property type="project" value="UniProtKB-SubCell"/>
</dbReference>
<evidence type="ECO:0000256" key="1">
    <source>
        <dbReference type="ARBA" id="ARBA00001917"/>
    </source>
</evidence>
<dbReference type="PROSITE" id="PS51349">
    <property type="entry name" value="FMN_HYDROXY_ACID_DH_2"/>
    <property type="match status" value="1"/>
</dbReference>
<evidence type="ECO:0000256" key="8">
    <source>
        <dbReference type="ARBA" id="ARBA00023002"/>
    </source>
</evidence>
<evidence type="ECO:0000256" key="3">
    <source>
        <dbReference type="ARBA" id="ARBA00011881"/>
    </source>
</evidence>
<dbReference type="Proteomes" id="UP000241769">
    <property type="component" value="Unassembled WGS sequence"/>
</dbReference>
<evidence type="ECO:0000256" key="17">
    <source>
        <dbReference type="SAM" id="MobiDB-lite"/>
    </source>
</evidence>
<keyword evidence="8" id="KW-0560">Oxidoreductase</keyword>
<dbReference type="GO" id="GO:0020037">
    <property type="term" value="F:heme binding"/>
    <property type="evidence" value="ECO:0007669"/>
    <property type="project" value="UniProtKB-UniRule"/>
</dbReference>
<dbReference type="InterPro" id="IPR001199">
    <property type="entry name" value="Cyt_B5-like_heme/steroid-bd"/>
</dbReference>
<dbReference type="InterPro" id="IPR037458">
    <property type="entry name" value="L-MDH/L-LDH_FMN-bd"/>
</dbReference>
<feature type="domain" description="Cytochrome b5 heme-binding" evidence="18">
    <location>
        <begin position="2"/>
        <end position="72"/>
    </location>
</feature>
<dbReference type="EC" id="1.1.2.3" evidence="14"/>
<dbReference type="InterPro" id="IPR013785">
    <property type="entry name" value="Aldolase_TIM"/>
</dbReference>
<dbReference type="InterPro" id="IPR036400">
    <property type="entry name" value="Cyt_B5-like_heme/steroid_sf"/>
</dbReference>
<gene>
    <name evidence="20" type="ORF">PROFUN_04777</name>
</gene>
<dbReference type="SMART" id="SM01117">
    <property type="entry name" value="Cyt-b5"/>
    <property type="match status" value="1"/>
</dbReference>
<dbReference type="SUPFAM" id="SSF55856">
    <property type="entry name" value="Cytochrome b5-like heme/steroid binding domain"/>
    <property type="match status" value="1"/>
</dbReference>
<feature type="domain" description="FMN hydroxy acid dehydrogenase" evidence="19">
    <location>
        <begin position="106"/>
        <end position="465"/>
    </location>
</feature>
<dbReference type="Gene3D" id="3.20.20.70">
    <property type="entry name" value="Aldolase class I"/>
    <property type="match status" value="1"/>
</dbReference>
<keyword evidence="9 16" id="KW-0408">Iron</keyword>
<dbReference type="PROSITE" id="PS00191">
    <property type="entry name" value="CYTOCHROME_B5_1"/>
    <property type="match status" value="1"/>
</dbReference>
<name>A0A2P6NSW4_9EUKA</name>
<dbReference type="InterPro" id="IPR000262">
    <property type="entry name" value="FMN-dep_DH"/>
</dbReference>
<dbReference type="GO" id="GO:0004460">
    <property type="term" value="F:L-lactate dehydrogenase (cytochrome) activity"/>
    <property type="evidence" value="ECO:0007669"/>
    <property type="project" value="UniProtKB-EC"/>
</dbReference>
<dbReference type="EMBL" id="MDYQ01000023">
    <property type="protein sequence ID" value="PRP87041.1"/>
    <property type="molecule type" value="Genomic_DNA"/>
</dbReference>
<keyword evidence="4 16" id="KW-0349">Heme</keyword>
<evidence type="ECO:0000259" key="18">
    <source>
        <dbReference type="PROSITE" id="PS50255"/>
    </source>
</evidence>
<evidence type="ECO:0000256" key="15">
    <source>
        <dbReference type="ARBA" id="ARBA00068515"/>
    </source>
</evidence>
<sequence length="490" mass="54289">MKAPIKRDEVAKHKEKNDCWVYDVTHFLDEHPGGAGTILAYAGKDATAGFQPIHNTDVLDLLPENCLLGQAEEGGKEETKAKPEDHKTAQKEADKQQLPESPGGKPPLDQMLNLMDFESVARDVMKKEGWGYYSSGGDDEITLRENHLAFQRIWLRPRVMVDVSKIDMRTTMMGSESSLPLYITATALGRLADPEGEVVLTRAAYSEGIIQMCPTLASNSLEEMIKARKPGQTQWYQLYVNKNRQLTEKIVKKAEDGGMKALFVTVDAPALGRREKDMRNKFAASAPDVQKGQVNRQQGTARAISTFIDPSLSWKDMQWLKTMTKMPIVLKGIQTGEDALLAYKYGAKAIVVSNHGGRQLDTARSGIEALAEVVEALKEVDREGKMEIYVDGGIRRGSDIFKAIALGAKGVGIGRPMLYSLAAYGQPGVERAIQLLKDELEMVMRLMGTPTIADIKREMIDTKSLSLHFVPAPRDHLTESIYEPMRAAKL</sequence>
<keyword evidence="21" id="KW-1185">Reference proteome</keyword>
<dbReference type="PANTHER" id="PTHR10578:SF148">
    <property type="entry name" value="L-LACTATE DEHYDROGENASE (CYTOCHROME)"/>
    <property type="match status" value="1"/>
</dbReference>
<comment type="subcellular location">
    <subcellularLocation>
        <location evidence="2">Mitochondrion intermembrane space</location>
    </subcellularLocation>
</comment>
<evidence type="ECO:0000256" key="12">
    <source>
        <dbReference type="ARBA" id="ARBA00061137"/>
    </source>
</evidence>
<dbReference type="PROSITE" id="PS50255">
    <property type="entry name" value="CYTOCHROME_B5_2"/>
    <property type="match status" value="1"/>
</dbReference>
<evidence type="ECO:0000256" key="7">
    <source>
        <dbReference type="ARBA" id="ARBA00022723"/>
    </source>
</evidence>
<dbReference type="STRING" id="1890364.A0A2P6NSW4"/>
<keyword evidence="5" id="KW-0285">Flavoprotein</keyword>
<dbReference type="OrthoDB" id="1925334at2759"/>
<dbReference type="Pfam" id="PF01070">
    <property type="entry name" value="FMN_dh"/>
    <property type="match status" value="1"/>
</dbReference>
<evidence type="ECO:0000256" key="6">
    <source>
        <dbReference type="ARBA" id="ARBA00022643"/>
    </source>
</evidence>